<name>A0A443S9D4_9ACAR</name>
<dbReference type="GO" id="GO:0005737">
    <property type="term" value="C:cytoplasm"/>
    <property type="evidence" value="ECO:0007669"/>
    <property type="project" value="TreeGrafter"/>
</dbReference>
<accession>A0A443S9D4</accession>
<dbReference type="Proteomes" id="UP000288716">
    <property type="component" value="Unassembled WGS sequence"/>
</dbReference>
<dbReference type="Pfam" id="PF00307">
    <property type="entry name" value="CH"/>
    <property type="match status" value="2"/>
</dbReference>
<dbReference type="InterPro" id="IPR001589">
    <property type="entry name" value="Actinin_actin-bd_CS"/>
</dbReference>
<reference evidence="8 9" key="1">
    <citation type="journal article" date="2018" name="Gigascience">
        <title>Genomes of trombidid mites reveal novel predicted allergens and laterally-transferred genes associated with secondary metabolism.</title>
        <authorList>
            <person name="Dong X."/>
            <person name="Chaisiri K."/>
            <person name="Xia D."/>
            <person name="Armstrong S.D."/>
            <person name="Fang Y."/>
            <person name="Donnelly M.J."/>
            <person name="Kadowaki T."/>
            <person name="McGarry J.W."/>
            <person name="Darby A.C."/>
            <person name="Makepeace B.L."/>
        </authorList>
    </citation>
    <scope>NUCLEOTIDE SEQUENCE [LARGE SCALE GENOMIC DNA]</scope>
    <source>
        <strain evidence="8">UoL-UT</strain>
    </source>
</reference>
<evidence type="ECO:0000256" key="2">
    <source>
        <dbReference type="ARBA" id="ARBA00022692"/>
    </source>
</evidence>
<dbReference type="PROSITE" id="PS50021">
    <property type="entry name" value="CH"/>
    <property type="match status" value="2"/>
</dbReference>
<sequence length="329" mass="38147">NEERGYKLRRIHYISNVNKVLDFCADRGITLVNIHAPEIVDGNPCIILGLIWSLILRFHIQEFIRLSSTDLSGSTPTLRTKQDKAKQDAERATAKSVRQSLLENLNRRFPINATDFGQFWKKDDGEAFLTLIDAIHPQVKAREKGRAVYTNRARLQLAFDLAEKELGIKRFLDPEDIDVEKPDERSIMTYVSQFLNRTPSSSAIKEPVHVSPTPEPVQQTQQQCYTRDVITNWVEFVMKTGITRINIEQIESEFNQLKNDFERSRNSLSEQTIKNWYLIERELQTAKKMNDWIYFATETMRSYHVPLSGKEVAEQLGQHYLKFSTIPKA</sequence>
<dbReference type="GO" id="GO:0007097">
    <property type="term" value="P:nuclear migration"/>
    <property type="evidence" value="ECO:0007669"/>
    <property type="project" value="TreeGrafter"/>
</dbReference>
<dbReference type="PANTHER" id="PTHR47535">
    <property type="entry name" value="MUSCLE-SPECIFIC PROTEIN 300 KDA, ISOFORM G"/>
    <property type="match status" value="1"/>
</dbReference>
<feature type="domain" description="Calponin-homology (CH)" evidence="7">
    <location>
        <begin position="87"/>
        <end position="199"/>
    </location>
</feature>
<dbReference type="PROSITE" id="PS00020">
    <property type="entry name" value="ACTININ_2"/>
    <property type="match status" value="1"/>
</dbReference>
<feature type="non-terminal residue" evidence="8">
    <location>
        <position position="1"/>
    </location>
</feature>
<dbReference type="EMBL" id="NCKV01005334">
    <property type="protein sequence ID" value="RWS24127.1"/>
    <property type="molecule type" value="Genomic_DNA"/>
</dbReference>
<dbReference type="VEuPathDB" id="VectorBase:LDEU007913"/>
<organism evidence="8 9">
    <name type="scientific">Leptotrombidium deliense</name>
    <dbReference type="NCBI Taxonomy" id="299467"/>
    <lineage>
        <taxon>Eukaryota</taxon>
        <taxon>Metazoa</taxon>
        <taxon>Ecdysozoa</taxon>
        <taxon>Arthropoda</taxon>
        <taxon>Chelicerata</taxon>
        <taxon>Arachnida</taxon>
        <taxon>Acari</taxon>
        <taxon>Acariformes</taxon>
        <taxon>Trombidiformes</taxon>
        <taxon>Prostigmata</taxon>
        <taxon>Anystina</taxon>
        <taxon>Parasitengona</taxon>
        <taxon>Trombiculoidea</taxon>
        <taxon>Trombiculidae</taxon>
        <taxon>Leptotrombidium</taxon>
    </lineage>
</organism>
<keyword evidence="9" id="KW-1185">Reference proteome</keyword>
<evidence type="ECO:0000259" key="7">
    <source>
        <dbReference type="PROSITE" id="PS50021"/>
    </source>
</evidence>
<keyword evidence="2" id="KW-0812">Transmembrane</keyword>
<gene>
    <name evidence="8" type="ORF">B4U80_04741</name>
</gene>
<protein>
    <submittedName>
        <fullName evidence="8">Nesprin-1-like protein</fullName>
    </submittedName>
</protein>
<dbReference type="GO" id="GO:0005640">
    <property type="term" value="C:nuclear outer membrane"/>
    <property type="evidence" value="ECO:0007669"/>
    <property type="project" value="TreeGrafter"/>
</dbReference>
<dbReference type="Gene3D" id="1.10.418.10">
    <property type="entry name" value="Calponin-like domain"/>
    <property type="match status" value="2"/>
</dbReference>
<keyword evidence="5" id="KW-0472">Membrane</keyword>
<evidence type="ECO:0000256" key="5">
    <source>
        <dbReference type="ARBA" id="ARBA00023136"/>
    </source>
</evidence>
<dbReference type="GO" id="GO:0034993">
    <property type="term" value="C:meiotic nuclear membrane microtubule tethering complex"/>
    <property type="evidence" value="ECO:0007669"/>
    <property type="project" value="TreeGrafter"/>
</dbReference>
<comment type="subcellular location">
    <subcellularLocation>
        <location evidence="1">Membrane</location>
    </subcellularLocation>
</comment>
<dbReference type="OrthoDB" id="6627073at2759"/>
<keyword evidence="4" id="KW-1133">Transmembrane helix</keyword>
<keyword evidence="3" id="KW-0677">Repeat</keyword>
<dbReference type="InterPro" id="IPR052403">
    <property type="entry name" value="LINC-complex_assoc"/>
</dbReference>
<dbReference type="AlphaFoldDB" id="A0A443S9D4"/>
<dbReference type="SUPFAM" id="SSF47576">
    <property type="entry name" value="Calponin-homology domain, CH-domain"/>
    <property type="match status" value="1"/>
</dbReference>
<evidence type="ECO:0000313" key="8">
    <source>
        <dbReference type="EMBL" id="RWS24127.1"/>
    </source>
</evidence>
<evidence type="ECO:0000256" key="1">
    <source>
        <dbReference type="ARBA" id="ARBA00004370"/>
    </source>
</evidence>
<keyword evidence="6" id="KW-0009">Actin-binding</keyword>
<evidence type="ECO:0000313" key="9">
    <source>
        <dbReference type="Proteomes" id="UP000288716"/>
    </source>
</evidence>
<evidence type="ECO:0000256" key="4">
    <source>
        <dbReference type="ARBA" id="ARBA00022989"/>
    </source>
</evidence>
<feature type="domain" description="Calponin-homology (CH)" evidence="7">
    <location>
        <begin position="1"/>
        <end position="59"/>
    </location>
</feature>
<dbReference type="InterPro" id="IPR036872">
    <property type="entry name" value="CH_dom_sf"/>
</dbReference>
<dbReference type="PANTHER" id="PTHR47535:SF1">
    <property type="entry name" value="NESPRIN-1"/>
    <property type="match status" value="1"/>
</dbReference>
<dbReference type="InterPro" id="IPR001715">
    <property type="entry name" value="CH_dom"/>
</dbReference>
<proteinExistence type="predicted"/>
<dbReference type="STRING" id="299467.A0A443S9D4"/>
<evidence type="ECO:0000256" key="3">
    <source>
        <dbReference type="ARBA" id="ARBA00022737"/>
    </source>
</evidence>
<comment type="caution">
    <text evidence="8">The sequence shown here is derived from an EMBL/GenBank/DDBJ whole genome shotgun (WGS) entry which is preliminary data.</text>
</comment>
<evidence type="ECO:0000256" key="6">
    <source>
        <dbReference type="ARBA" id="ARBA00023203"/>
    </source>
</evidence>
<dbReference type="SMART" id="SM00033">
    <property type="entry name" value="CH"/>
    <property type="match status" value="1"/>
</dbReference>
<dbReference type="GO" id="GO:0051015">
    <property type="term" value="F:actin filament binding"/>
    <property type="evidence" value="ECO:0007669"/>
    <property type="project" value="TreeGrafter"/>
</dbReference>